<dbReference type="Gene3D" id="3.20.20.20">
    <property type="entry name" value="Dihydropteroate synthase-like"/>
    <property type="match status" value="1"/>
</dbReference>
<dbReference type="PROSITE" id="PS00792">
    <property type="entry name" value="DHPS_1"/>
    <property type="match status" value="1"/>
</dbReference>
<dbReference type="GO" id="GO:0003848">
    <property type="term" value="F:2-amino-4-hydroxy-6-hydroxymethyldihydropteridine diphosphokinase activity"/>
    <property type="evidence" value="ECO:0007669"/>
    <property type="project" value="UniProtKB-EC"/>
</dbReference>
<evidence type="ECO:0000256" key="12">
    <source>
        <dbReference type="ARBA" id="ARBA00022842"/>
    </source>
</evidence>
<dbReference type="PROSITE" id="PS50972">
    <property type="entry name" value="PTERIN_BINDING"/>
    <property type="match status" value="1"/>
</dbReference>
<dbReference type="Pfam" id="PF01288">
    <property type="entry name" value="HPPK"/>
    <property type="match status" value="1"/>
</dbReference>
<dbReference type="GO" id="GO:0046872">
    <property type="term" value="F:metal ion binding"/>
    <property type="evidence" value="ECO:0007669"/>
    <property type="project" value="UniProtKB-KW"/>
</dbReference>
<evidence type="ECO:0000256" key="2">
    <source>
        <dbReference type="ARBA" id="ARBA00000198"/>
    </source>
</evidence>
<dbReference type="CDD" id="cd00483">
    <property type="entry name" value="HPPK"/>
    <property type="match status" value="1"/>
</dbReference>
<keyword evidence="10" id="KW-0418">Kinase</keyword>
<proteinExistence type="inferred from homology"/>
<dbReference type="Pfam" id="PF00809">
    <property type="entry name" value="Pterin_bind"/>
    <property type="match status" value="1"/>
</dbReference>
<keyword evidence="11" id="KW-0067">ATP-binding</keyword>
<comment type="similarity">
    <text evidence="6">In the C-terminal section; belongs to the DHPS family.</text>
</comment>
<keyword evidence="13" id="KW-0289">Folate biosynthesis</keyword>
<keyword evidence="9" id="KW-0547">Nucleotide-binding</keyword>
<feature type="domain" description="Pterin-binding" evidence="15">
    <location>
        <begin position="303"/>
        <end position="571"/>
    </location>
</feature>
<dbReference type="NCBIfam" id="TIGR01496">
    <property type="entry name" value="DHPS"/>
    <property type="match status" value="1"/>
</dbReference>
<dbReference type="InterPro" id="IPR006390">
    <property type="entry name" value="DHP_synth_dom"/>
</dbReference>
<dbReference type="InterPro" id="IPR035907">
    <property type="entry name" value="Hppk_sf"/>
</dbReference>
<evidence type="ECO:0000313" key="16">
    <source>
        <dbReference type="EMBL" id="KAG0575880.1"/>
    </source>
</evidence>
<comment type="catalytic activity">
    <reaction evidence="1">
        <text>(7,8-dihydropterin-6-yl)methyl diphosphate + 4-aminobenzoate = 7,8-dihydropteroate + diphosphate</text>
        <dbReference type="Rhea" id="RHEA:19949"/>
        <dbReference type="ChEBI" id="CHEBI:17836"/>
        <dbReference type="ChEBI" id="CHEBI:17839"/>
        <dbReference type="ChEBI" id="CHEBI:33019"/>
        <dbReference type="ChEBI" id="CHEBI:72950"/>
        <dbReference type="EC" id="2.5.1.15"/>
    </reaction>
</comment>
<dbReference type="InterPro" id="IPR011005">
    <property type="entry name" value="Dihydropteroate_synth-like_sf"/>
</dbReference>
<comment type="pathway">
    <text evidence="5">Cofactor biosynthesis; tetrahydrofolate biosynthesis; 2-amino-4-hydroxy-6-hydroxymethyl-7,8-dihydropteridine diphosphate from 7,8-dihydroneopterin triphosphate: step 4/4.</text>
</comment>
<dbReference type="AlphaFoldDB" id="A0A8T0HXM6"/>
<keyword evidence="14" id="KW-0511">Multifunctional enzyme</keyword>
<dbReference type="GO" id="GO:0046656">
    <property type="term" value="P:folic acid biosynthetic process"/>
    <property type="evidence" value="ECO:0007669"/>
    <property type="project" value="UniProtKB-KW"/>
</dbReference>
<dbReference type="GO" id="GO:0046654">
    <property type="term" value="P:tetrahydrofolate biosynthetic process"/>
    <property type="evidence" value="ECO:0007669"/>
    <property type="project" value="TreeGrafter"/>
</dbReference>
<dbReference type="Proteomes" id="UP000822688">
    <property type="component" value="Chromosome 5"/>
</dbReference>
<reference evidence="16" key="1">
    <citation type="submission" date="2020-06" db="EMBL/GenBank/DDBJ databases">
        <title>WGS assembly of Ceratodon purpureus strain R40.</title>
        <authorList>
            <person name="Carey S.B."/>
            <person name="Jenkins J."/>
            <person name="Shu S."/>
            <person name="Lovell J.T."/>
            <person name="Sreedasyam A."/>
            <person name="Maumus F."/>
            <person name="Tiley G.P."/>
            <person name="Fernandez-Pozo N."/>
            <person name="Barry K."/>
            <person name="Chen C."/>
            <person name="Wang M."/>
            <person name="Lipzen A."/>
            <person name="Daum C."/>
            <person name="Saski C.A."/>
            <person name="Payton A.C."/>
            <person name="Mcbreen J.C."/>
            <person name="Conrad R.E."/>
            <person name="Kollar L.M."/>
            <person name="Olsson S."/>
            <person name="Huttunen S."/>
            <person name="Landis J.B."/>
            <person name="Wickett N.J."/>
            <person name="Johnson M.G."/>
            <person name="Rensing S.A."/>
            <person name="Grimwood J."/>
            <person name="Schmutz J."/>
            <person name="Mcdaniel S.F."/>
        </authorList>
    </citation>
    <scope>NUCLEOTIDE SEQUENCE</scope>
    <source>
        <strain evidence="16">R40</strain>
    </source>
</reference>
<dbReference type="GO" id="GO:0005524">
    <property type="term" value="F:ATP binding"/>
    <property type="evidence" value="ECO:0007669"/>
    <property type="project" value="UniProtKB-KW"/>
</dbReference>
<name>A0A8T0HXM6_CERPU</name>
<dbReference type="InterPro" id="IPR000550">
    <property type="entry name" value="Hppk"/>
</dbReference>
<evidence type="ECO:0000256" key="8">
    <source>
        <dbReference type="ARBA" id="ARBA00022723"/>
    </source>
</evidence>
<evidence type="ECO:0000256" key="4">
    <source>
        <dbReference type="ARBA" id="ARBA00004763"/>
    </source>
</evidence>
<keyword evidence="12" id="KW-0460">Magnesium</keyword>
<dbReference type="GO" id="GO:0004156">
    <property type="term" value="F:dihydropteroate synthase activity"/>
    <property type="evidence" value="ECO:0007669"/>
    <property type="project" value="UniProtKB-EC"/>
</dbReference>
<evidence type="ECO:0000256" key="14">
    <source>
        <dbReference type="ARBA" id="ARBA00023268"/>
    </source>
</evidence>
<evidence type="ECO:0000256" key="1">
    <source>
        <dbReference type="ARBA" id="ARBA00000012"/>
    </source>
</evidence>
<dbReference type="PROSITE" id="PS00794">
    <property type="entry name" value="HPPK"/>
    <property type="match status" value="1"/>
</dbReference>
<dbReference type="PANTHER" id="PTHR20941:SF1">
    <property type="entry name" value="FOLIC ACID SYNTHESIS PROTEIN FOL1"/>
    <property type="match status" value="1"/>
</dbReference>
<evidence type="ECO:0000256" key="9">
    <source>
        <dbReference type="ARBA" id="ARBA00022741"/>
    </source>
</evidence>
<evidence type="ECO:0000256" key="10">
    <source>
        <dbReference type="ARBA" id="ARBA00022777"/>
    </source>
</evidence>
<comment type="catalytic activity">
    <reaction evidence="2">
        <text>6-hydroxymethyl-7,8-dihydropterin + ATP = (7,8-dihydropterin-6-yl)methyl diphosphate + AMP + H(+)</text>
        <dbReference type="Rhea" id="RHEA:11412"/>
        <dbReference type="ChEBI" id="CHEBI:15378"/>
        <dbReference type="ChEBI" id="CHEBI:30616"/>
        <dbReference type="ChEBI" id="CHEBI:44841"/>
        <dbReference type="ChEBI" id="CHEBI:72950"/>
        <dbReference type="ChEBI" id="CHEBI:456215"/>
        <dbReference type="EC" id="2.7.6.3"/>
    </reaction>
</comment>
<evidence type="ECO:0000256" key="13">
    <source>
        <dbReference type="ARBA" id="ARBA00022909"/>
    </source>
</evidence>
<dbReference type="GO" id="GO:0016301">
    <property type="term" value="F:kinase activity"/>
    <property type="evidence" value="ECO:0007669"/>
    <property type="project" value="UniProtKB-KW"/>
</dbReference>
<evidence type="ECO:0000256" key="3">
    <source>
        <dbReference type="ARBA" id="ARBA00001946"/>
    </source>
</evidence>
<dbReference type="SUPFAM" id="SSF55083">
    <property type="entry name" value="6-hydroxymethyl-7,8-dihydropterin pyrophosphokinase, HPPK"/>
    <property type="match status" value="1"/>
</dbReference>
<accession>A0A8T0HXM6</accession>
<evidence type="ECO:0000256" key="6">
    <source>
        <dbReference type="ARBA" id="ARBA00009951"/>
    </source>
</evidence>
<keyword evidence="17" id="KW-1185">Reference proteome</keyword>
<evidence type="ECO:0000313" key="17">
    <source>
        <dbReference type="Proteomes" id="UP000822688"/>
    </source>
</evidence>
<dbReference type="InterPro" id="IPR045031">
    <property type="entry name" value="DHP_synth-like"/>
</dbReference>
<comment type="pathway">
    <text evidence="4">Cofactor biosynthesis; tetrahydrofolate biosynthesis; 7,8-dihydrofolate from 2-amino-4-hydroxy-6-hydroxymethyl-7,8-dihydropteridine diphosphate and 4-aminobenzoate: step 1/2.</text>
</comment>
<keyword evidence="7" id="KW-0808">Transferase</keyword>
<dbReference type="PANTHER" id="PTHR20941">
    <property type="entry name" value="FOLATE SYNTHESIS PROTEINS"/>
    <property type="match status" value="1"/>
</dbReference>
<dbReference type="SUPFAM" id="SSF51717">
    <property type="entry name" value="Dihydropteroate synthetase-like"/>
    <property type="match status" value="1"/>
</dbReference>
<gene>
    <name evidence="16" type="ORF">KC19_5G037000</name>
</gene>
<dbReference type="InterPro" id="IPR000489">
    <property type="entry name" value="Pterin-binding_dom"/>
</dbReference>
<dbReference type="CDD" id="cd00739">
    <property type="entry name" value="DHPS"/>
    <property type="match status" value="1"/>
</dbReference>
<evidence type="ECO:0000256" key="11">
    <source>
        <dbReference type="ARBA" id="ARBA00022840"/>
    </source>
</evidence>
<comment type="cofactor">
    <cofactor evidence="3">
        <name>Mg(2+)</name>
        <dbReference type="ChEBI" id="CHEBI:18420"/>
    </cofactor>
</comment>
<dbReference type="NCBIfam" id="TIGR01498">
    <property type="entry name" value="folK"/>
    <property type="match status" value="1"/>
</dbReference>
<dbReference type="FunFam" id="3.20.20.20:FF:000006">
    <property type="entry name" value="Dihydropteroate synthase"/>
    <property type="match status" value="1"/>
</dbReference>
<evidence type="ECO:0000256" key="5">
    <source>
        <dbReference type="ARBA" id="ARBA00005051"/>
    </source>
</evidence>
<dbReference type="Gene3D" id="3.30.70.560">
    <property type="entry name" value="7,8-Dihydro-6-hydroxymethylpterin-pyrophosphokinase HPPK"/>
    <property type="match status" value="1"/>
</dbReference>
<evidence type="ECO:0000259" key="15">
    <source>
        <dbReference type="PROSITE" id="PS50972"/>
    </source>
</evidence>
<protein>
    <recommendedName>
        <fullName evidence="15">Pterin-binding domain-containing protein</fullName>
    </recommendedName>
</protein>
<dbReference type="EMBL" id="CM026425">
    <property type="protein sequence ID" value="KAG0575880.1"/>
    <property type="molecule type" value="Genomic_DNA"/>
</dbReference>
<evidence type="ECO:0000256" key="7">
    <source>
        <dbReference type="ARBA" id="ARBA00022679"/>
    </source>
</evidence>
<sequence>MMMRRREAMAALLRVQRRSRLLGYGPFHSLAWDIGTGDHQVDVELADPYEKVIATDALCGNNSSLPALQGLTRSVRGENVSKIMQPSDFRKTSLLEALVPRNAHVHYSSWTSSTPREEVVIAMGSNVGDRIANFNRALELMRASGIQVIRHASLYESAPAYVTDQPFFLNSAVSALTNLDPHSLLKTLKDIESELGRTFGGIRYGPRPLDLDIIFYGDRTVATENLEIPHARFLERPFVLAPLADLLNDSNSGSTSHWSNHKCCDGGVALAWEKMGGEACIGKEDLRRVIPVGSELLDWSSKTHVMGILNVTPDSFSDGGRFLTVENAVAHARSMADEGADFIDIGAQSTRPGATRLSTEEELSRLVPVLKALIADPALKGVKLSVDTFDARVGREAVNMGVHVINDVSGGYLDPEMLSTVADLGVPYIMMHMRGDPTTMQSKENTTYNNVCEEVGKELNAQIKNAEALGIPAWRIITDPGIGFAKTKQQNLDLLRDLPIVRRVLSESSFTVSRGPMLVGPSRKGFLGKITGRQKGGERDAATVAAAVVSVLGGANIIRAHNVQAVRDAMKVVDAIYKETSSRASPILA</sequence>
<keyword evidence="8" id="KW-0479">Metal-binding</keyword>
<organism evidence="16 17">
    <name type="scientific">Ceratodon purpureus</name>
    <name type="common">Fire moss</name>
    <name type="synonym">Dicranum purpureum</name>
    <dbReference type="NCBI Taxonomy" id="3225"/>
    <lineage>
        <taxon>Eukaryota</taxon>
        <taxon>Viridiplantae</taxon>
        <taxon>Streptophyta</taxon>
        <taxon>Embryophyta</taxon>
        <taxon>Bryophyta</taxon>
        <taxon>Bryophytina</taxon>
        <taxon>Bryopsida</taxon>
        <taxon>Dicranidae</taxon>
        <taxon>Pseudoditrichales</taxon>
        <taxon>Ditrichaceae</taxon>
        <taxon>Ceratodon</taxon>
    </lineage>
</organism>
<comment type="caution">
    <text evidence="16">The sequence shown here is derived from an EMBL/GenBank/DDBJ whole genome shotgun (WGS) entry which is preliminary data.</text>
</comment>